<gene>
    <name evidence="2" type="ORF">CCACVL1_16339</name>
</gene>
<feature type="domain" description="KIB1-4 beta-propeller" evidence="1">
    <location>
        <begin position="132"/>
        <end position="346"/>
    </location>
</feature>
<dbReference type="PANTHER" id="PTHR33110">
    <property type="entry name" value="F-BOX/KELCH-REPEAT PROTEIN-RELATED"/>
    <property type="match status" value="1"/>
</dbReference>
<dbReference type="Proteomes" id="UP000188268">
    <property type="component" value="Unassembled WGS sequence"/>
</dbReference>
<dbReference type="OrthoDB" id="999514at2759"/>
<dbReference type="Gramene" id="OMO75091">
    <property type="protein sequence ID" value="OMO75091"/>
    <property type="gene ID" value="CCACVL1_16339"/>
</dbReference>
<reference evidence="2 3" key="1">
    <citation type="submission" date="2013-09" db="EMBL/GenBank/DDBJ databases">
        <title>Corchorus capsularis genome sequencing.</title>
        <authorList>
            <person name="Alam M."/>
            <person name="Haque M.S."/>
            <person name="Islam M.S."/>
            <person name="Emdad E.M."/>
            <person name="Islam M.M."/>
            <person name="Ahmed B."/>
            <person name="Halim A."/>
            <person name="Hossen Q.M.M."/>
            <person name="Hossain M.Z."/>
            <person name="Ahmed R."/>
            <person name="Khan M.M."/>
            <person name="Islam R."/>
            <person name="Rashid M.M."/>
            <person name="Khan S.A."/>
            <person name="Rahman M.S."/>
            <person name="Alam M."/>
        </authorList>
    </citation>
    <scope>NUCLEOTIDE SEQUENCE [LARGE SCALE GENOMIC DNA]</scope>
    <source>
        <strain evidence="3">cv. CVL-1</strain>
        <tissue evidence="2">Whole seedling</tissue>
    </source>
</reference>
<protein>
    <recommendedName>
        <fullName evidence="1">KIB1-4 beta-propeller domain-containing protein</fullName>
    </recommendedName>
</protein>
<accession>A0A1R3HY03</accession>
<dbReference type="Pfam" id="PF03478">
    <property type="entry name" value="Beta-prop_KIB1-4"/>
    <property type="match status" value="1"/>
</dbReference>
<dbReference type="InterPro" id="IPR005174">
    <property type="entry name" value="KIB1-4_b-propeller"/>
</dbReference>
<name>A0A1R3HY03_COCAP</name>
<comment type="caution">
    <text evidence="2">The sequence shown here is derived from an EMBL/GenBank/DDBJ whole genome shotgun (WGS) entry which is preliminary data.</text>
</comment>
<evidence type="ECO:0000313" key="2">
    <source>
        <dbReference type="EMBL" id="OMO75091.1"/>
    </source>
</evidence>
<keyword evidence="3" id="KW-1185">Reference proteome</keyword>
<proteinExistence type="predicted"/>
<sequence length="402" mass="46436">MKGEKLSRAYDMGMVGNMEEIRDWSELPHDIVGHIIGKLYWPDRIRVRAVCKNWLGVSVDGIPTMNKGAWVMAYRWVRPRKPGFSIYIDQPKPKPEDKVRSTCLLIDYRVSRTNYHIDRGGELKREDERGIFVEASFQSSKYGWALFKKHEEENPSRCCCFFLFSPFTDEVVELPELELNSPIWSRSLVATFNLSWTSSDCLVFCVRRDYNGTEGTIHISTCRPSDKTWKTLELQFELGCLNRPLAATYVAATGCFYCVFARGHLGAFNVALQEWTLLANSWPIWQESEEEEEQRTLTLTSSTICDYAELFALPRCSGRPSYKNCCKSKLVKFDFLNKCWVEVDKILSIGEEMINNNDTHLYAYLPLYPGLLLRPYDITPVEFVLIEPPLKGVWKKSDLLHP</sequence>
<organism evidence="2 3">
    <name type="scientific">Corchorus capsularis</name>
    <name type="common">Jute</name>
    <dbReference type="NCBI Taxonomy" id="210143"/>
    <lineage>
        <taxon>Eukaryota</taxon>
        <taxon>Viridiplantae</taxon>
        <taxon>Streptophyta</taxon>
        <taxon>Embryophyta</taxon>
        <taxon>Tracheophyta</taxon>
        <taxon>Spermatophyta</taxon>
        <taxon>Magnoliopsida</taxon>
        <taxon>eudicotyledons</taxon>
        <taxon>Gunneridae</taxon>
        <taxon>Pentapetalae</taxon>
        <taxon>rosids</taxon>
        <taxon>malvids</taxon>
        <taxon>Malvales</taxon>
        <taxon>Malvaceae</taxon>
        <taxon>Grewioideae</taxon>
        <taxon>Apeibeae</taxon>
        <taxon>Corchorus</taxon>
    </lineage>
</organism>
<evidence type="ECO:0000313" key="3">
    <source>
        <dbReference type="Proteomes" id="UP000188268"/>
    </source>
</evidence>
<dbReference type="PANTHER" id="PTHR33110:SF71">
    <property type="entry name" value="F-BOX_KELCH-REPEAT PROTEIN"/>
    <property type="match status" value="1"/>
</dbReference>
<dbReference type="SUPFAM" id="SSF81383">
    <property type="entry name" value="F-box domain"/>
    <property type="match status" value="1"/>
</dbReference>
<dbReference type="AlphaFoldDB" id="A0A1R3HY03"/>
<evidence type="ECO:0000259" key="1">
    <source>
        <dbReference type="Pfam" id="PF03478"/>
    </source>
</evidence>
<dbReference type="EMBL" id="AWWV01011044">
    <property type="protein sequence ID" value="OMO75091.1"/>
    <property type="molecule type" value="Genomic_DNA"/>
</dbReference>
<dbReference type="Gene3D" id="1.20.1280.50">
    <property type="match status" value="1"/>
</dbReference>
<dbReference type="InterPro" id="IPR036047">
    <property type="entry name" value="F-box-like_dom_sf"/>
</dbReference>